<reference evidence="3 4" key="1">
    <citation type="submission" date="2016-03" db="EMBL/GenBank/DDBJ databases">
        <authorList>
            <person name="Sant'Anna F.H."/>
            <person name="Ambrosini A."/>
            <person name="Souza R."/>
            <person name="Bach E."/>
            <person name="Fernandes G."/>
            <person name="Balsanelli E."/>
            <person name="Baura V.A."/>
            <person name="Souza E.M."/>
            <person name="Passaglia L."/>
        </authorList>
    </citation>
    <scope>NUCLEOTIDE SEQUENCE [LARGE SCALE GENOMIC DNA]</scope>
    <source>
        <strain evidence="3 4">P26E</strain>
    </source>
</reference>
<dbReference type="Proteomes" id="UP000186058">
    <property type="component" value="Unassembled WGS sequence"/>
</dbReference>
<feature type="chain" id="PRO_5047230205" description="Copper amine oxidase-like N-terminal domain-containing protein" evidence="1">
    <location>
        <begin position="22"/>
        <end position="372"/>
    </location>
</feature>
<dbReference type="Pfam" id="PF07833">
    <property type="entry name" value="Cu_amine_oxidN1"/>
    <property type="match status" value="1"/>
</dbReference>
<feature type="signal peptide" evidence="1">
    <location>
        <begin position="1"/>
        <end position="21"/>
    </location>
</feature>
<evidence type="ECO:0000313" key="3">
    <source>
        <dbReference type="EMBL" id="OKP87022.1"/>
    </source>
</evidence>
<dbReference type="PROSITE" id="PS51257">
    <property type="entry name" value="PROKAR_LIPOPROTEIN"/>
    <property type="match status" value="1"/>
</dbReference>
<comment type="caution">
    <text evidence="3">The sequence shown here is derived from an EMBL/GenBank/DDBJ whole genome shotgun (WGS) entry which is preliminary data.</text>
</comment>
<proteinExistence type="predicted"/>
<dbReference type="InterPro" id="IPR036582">
    <property type="entry name" value="Mao_N_sf"/>
</dbReference>
<evidence type="ECO:0000259" key="2">
    <source>
        <dbReference type="Pfam" id="PF07833"/>
    </source>
</evidence>
<organism evidence="3 4">
    <name type="scientific">Paenibacillus helianthi</name>
    <dbReference type="NCBI Taxonomy" id="1349432"/>
    <lineage>
        <taxon>Bacteria</taxon>
        <taxon>Bacillati</taxon>
        <taxon>Bacillota</taxon>
        <taxon>Bacilli</taxon>
        <taxon>Bacillales</taxon>
        <taxon>Paenibacillaceae</taxon>
        <taxon>Paenibacillus</taxon>
    </lineage>
</organism>
<sequence>MKRIACSVGICFLLAAVLACSALKPVQVSAERSIIRCYLDGLELSLETSPVIKDGVTYVPMRGIFEALGATMQWEPSTRVVTAAKGDITILYRLNEGELWVNGGKSSLVMKSITEQYRTLVPLKLISEALGVKAVWVQAAKAVYLISNLEVPHPQSSSTLVPPAAAKEMISLQGAVRSGSIYDERHQLKISVEHYGIKDNQLYSYLRITNNNNISAEVSLGPSDKKIIRTISKEKDPMPNVALANCTIVTGHNVNGVPILAEDPNCVNTNQAQQSVFKEWQKNNSGVSVSGSSVVWVRRYVQDAEGGLHNLVIPANSTEDLIVVAATGGASQVTLEGSYQSGNARAEFQLNYEAPPSLDFGQYELIYTMPVN</sequence>
<name>A0ABX3ERM8_9BACL</name>
<evidence type="ECO:0000256" key="1">
    <source>
        <dbReference type="SAM" id="SignalP"/>
    </source>
</evidence>
<evidence type="ECO:0000313" key="4">
    <source>
        <dbReference type="Proteomes" id="UP000186058"/>
    </source>
</evidence>
<dbReference type="Gene3D" id="3.30.457.10">
    <property type="entry name" value="Copper amine oxidase-like, N-terminal domain"/>
    <property type="match status" value="1"/>
</dbReference>
<dbReference type="RefSeq" id="WP_074107452.1">
    <property type="nucleotide sequence ID" value="NZ_LVWI01000036.1"/>
</dbReference>
<dbReference type="SUPFAM" id="SSF55383">
    <property type="entry name" value="Copper amine oxidase, domain N"/>
    <property type="match status" value="1"/>
</dbReference>
<accession>A0ABX3ERM8</accession>
<keyword evidence="4" id="KW-1185">Reference proteome</keyword>
<dbReference type="InterPro" id="IPR012854">
    <property type="entry name" value="Cu_amine_oxidase-like_N"/>
</dbReference>
<keyword evidence="1" id="KW-0732">Signal</keyword>
<feature type="domain" description="Copper amine oxidase-like N-terminal" evidence="2">
    <location>
        <begin position="39"/>
        <end position="145"/>
    </location>
</feature>
<dbReference type="EMBL" id="LVWI01000036">
    <property type="protein sequence ID" value="OKP87022.1"/>
    <property type="molecule type" value="Genomic_DNA"/>
</dbReference>
<protein>
    <recommendedName>
        <fullName evidence="2">Copper amine oxidase-like N-terminal domain-containing protein</fullName>
    </recommendedName>
</protein>
<gene>
    <name evidence="3" type="ORF">A3844_11020</name>
</gene>